<gene>
    <name evidence="5" type="ORF">PO878_02145</name>
</gene>
<dbReference type="InterPro" id="IPR013802">
    <property type="entry name" value="Formiminotransferase_C"/>
</dbReference>
<proteinExistence type="predicted"/>
<evidence type="ECO:0000256" key="2">
    <source>
        <dbReference type="ARBA" id="ARBA00022679"/>
    </source>
</evidence>
<dbReference type="Pfam" id="PF07837">
    <property type="entry name" value="FTCD_N"/>
    <property type="match status" value="1"/>
</dbReference>
<name>A0AAE9Y614_9ACTN</name>
<dbReference type="SMART" id="SM01221">
    <property type="entry name" value="FTCD"/>
    <property type="match status" value="1"/>
</dbReference>
<dbReference type="SMART" id="SM01222">
    <property type="entry name" value="FTCD_N"/>
    <property type="match status" value="1"/>
</dbReference>
<keyword evidence="6" id="KW-1185">Reference proteome</keyword>
<dbReference type="PANTHER" id="PTHR12234">
    <property type="entry name" value="FORMIMINOTRANSFERASE-CYCLODEAMINASE"/>
    <property type="match status" value="1"/>
</dbReference>
<feature type="domain" description="Formiminotransferase N-terminal subdomain" evidence="4">
    <location>
        <begin position="1"/>
        <end position="153"/>
    </location>
</feature>
<protein>
    <recommendedName>
        <fullName evidence="1">glutamate formimidoyltransferase</fullName>
        <ecNumber evidence="1">2.1.2.5</ecNumber>
    </recommendedName>
</protein>
<feature type="domain" description="Formiminotransferase C-terminal subdomain" evidence="3">
    <location>
        <begin position="154"/>
        <end position="256"/>
    </location>
</feature>
<dbReference type="SUPFAM" id="SSF55116">
    <property type="entry name" value="Formiminotransferase domain of formiminotransferase-cyclodeaminase"/>
    <property type="match status" value="2"/>
</dbReference>
<dbReference type="GO" id="GO:0005542">
    <property type="term" value="F:folic acid binding"/>
    <property type="evidence" value="ECO:0007669"/>
    <property type="project" value="InterPro"/>
</dbReference>
<reference evidence="5" key="1">
    <citation type="submission" date="2023-01" db="EMBL/GenBank/DDBJ databases">
        <title>The diversity of Class Acidimicrobiia in South China Sea sediment environments and the proposal of Iamia marina sp. nov., a novel species of the genus Iamia.</title>
        <authorList>
            <person name="He Y."/>
            <person name="Tian X."/>
        </authorList>
    </citation>
    <scope>NUCLEOTIDE SEQUENCE</scope>
    <source>
        <strain evidence="5">DSM 19957</strain>
    </source>
</reference>
<evidence type="ECO:0000259" key="3">
    <source>
        <dbReference type="SMART" id="SM01221"/>
    </source>
</evidence>
<organism evidence="5 6">
    <name type="scientific">Iamia majanohamensis</name>
    <dbReference type="NCBI Taxonomy" id="467976"/>
    <lineage>
        <taxon>Bacteria</taxon>
        <taxon>Bacillati</taxon>
        <taxon>Actinomycetota</taxon>
        <taxon>Acidimicrobiia</taxon>
        <taxon>Acidimicrobiales</taxon>
        <taxon>Iamiaceae</taxon>
        <taxon>Iamia</taxon>
    </lineage>
</organism>
<dbReference type="EMBL" id="CP116942">
    <property type="protein sequence ID" value="WCO67520.1"/>
    <property type="molecule type" value="Genomic_DNA"/>
</dbReference>
<dbReference type="InterPro" id="IPR022384">
    <property type="entry name" value="FormiminoTrfase_cat_dom_sf"/>
</dbReference>
<dbReference type="InterPro" id="IPR012886">
    <property type="entry name" value="Formiminotransferase_N"/>
</dbReference>
<dbReference type="KEGG" id="ima:PO878_02145"/>
<dbReference type="InterPro" id="IPR037064">
    <property type="entry name" value="Formiminotransferase_N_sf"/>
</dbReference>
<dbReference type="RefSeq" id="WP_272737041.1">
    <property type="nucleotide sequence ID" value="NZ_CP116942.1"/>
</dbReference>
<keyword evidence="2" id="KW-0808">Transferase</keyword>
<evidence type="ECO:0000313" key="6">
    <source>
        <dbReference type="Proteomes" id="UP001216390"/>
    </source>
</evidence>
<dbReference type="Proteomes" id="UP001216390">
    <property type="component" value="Chromosome"/>
</dbReference>
<dbReference type="Gene3D" id="3.30.70.670">
    <property type="entry name" value="Formiminotransferase, C-terminal subdomain"/>
    <property type="match status" value="1"/>
</dbReference>
<dbReference type="Gene3D" id="3.30.990.10">
    <property type="entry name" value="Formiminotransferase, N-terminal subdomain"/>
    <property type="match status" value="1"/>
</dbReference>
<evidence type="ECO:0000259" key="4">
    <source>
        <dbReference type="SMART" id="SM01222"/>
    </source>
</evidence>
<dbReference type="EC" id="2.1.2.5" evidence="1"/>
<dbReference type="InterPro" id="IPR037070">
    <property type="entry name" value="Formiminotransferase_C_sf"/>
</dbReference>
<evidence type="ECO:0000313" key="5">
    <source>
        <dbReference type="EMBL" id="WCO67520.1"/>
    </source>
</evidence>
<dbReference type="AlphaFoldDB" id="A0AAE9Y614"/>
<accession>A0AAE9Y614</accession>
<evidence type="ECO:0000256" key="1">
    <source>
        <dbReference type="ARBA" id="ARBA00012252"/>
    </source>
</evidence>
<sequence>MLECVVNLSEGRDPAALDALAAAAGPDLLDLHTDPHHHRSVWTLRGEAAPRRLARKAVARLDLRAHAGVHPRIGVVDVVPFVALAGSSAADAVAARDRFCAWAGAELALPCFAYGPERTLPEVRRDAFGALAPVAGPDRPHPTAGAAAVGARPLLVAYNLWLADPDLERARAVARELRSPAVRALGLAVGDAVQVSLNLVRPHEVGPGAAWDAVAARADVAGAELVGLVPDAVLRAEPEDRWAELDLAPERTIEARVARADGG</sequence>
<dbReference type="InterPro" id="IPR051623">
    <property type="entry name" value="FTCD"/>
</dbReference>
<dbReference type="GO" id="GO:0030409">
    <property type="term" value="F:glutamate formimidoyltransferase activity"/>
    <property type="evidence" value="ECO:0007669"/>
    <property type="project" value="UniProtKB-EC"/>
</dbReference>
<dbReference type="PANTHER" id="PTHR12234:SF1">
    <property type="entry name" value="FORMIMINOTRANSFERASE N-TERMINAL SUBDOMAIN-CONTAINING PROTEIN"/>
    <property type="match status" value="1"/>
</dbReference>